<evidence type="ECO:0000259" key="4">
    <source>
        <dbReference type="SMART" id="SM00559"/>
    </source>
</evidence>
<dbReference type="InterPro" id="IPR006164">
    <property type="entry name" value="DNA_bd_Ku70/Ku80"/>
</dbReference>
<dbReference type="PANTHER" id="PTHR41251:SF1">
    <property type="entry name" value="NON-HOMOLOGOUS END JOINING PROTEIN KU"/>
    <property type="match status" value="1"/>
</dbReference>
<dbReference type="PANTHER" id="PTHR41251">
    <property type="entry name" value="NON-HOMOLOGOUS END JOINING PROTEIN KU"/>
    <property type="match status" value="1"/>
</dbReference>
<evidence type="ECO:0000256" key="1">
    <source>
        <dbReference type="ARBA" id="ARBA00023125"/>
    </source>
</evidence>
<comment type="function">
    <text evidence="2">With LigD forms a non-homologous end joining (NHEJ) DNA repair enzyme, which repairs dsDNA breaks with reduced fidelity. Binds linear dsDNA with 5'- and 3'- overhangs but not closed circular dsDNA nor ssDNA. Recruits and stimulates the ligase activity of LigD.</text>
</comment>
<name>A0ABU8WN75_9BURK</name>
<reference evidence="5 6" key="1">
    <citation type="submission" date="2024-03" db="EMBL/GenBank/DDBJ databases">
        <title>Novel species of the genus Variovorax.</title>
        <authorList>
            <person name="Liu Q."/>
            <person name="Xin Y.-H."/>
        </authorList>
    </citation>
    <scope>NUCLEOTIDE SEQUENCE [LARGE SCALE GENOMIC DNA]</scope>
    <source>
        <strain evidence="5 6">KACC 18900</strain>
    </source>
</reference>
<dbReference type="EMBL" id="JBBKZT010000006">
    <property type="protein sequence ID" value="MEJ8848017.1"/>
    <property type="molecule type" value="Genomic_DNA"/>
</dbReference>
<keyword evidence="2" id="KW-0234">DNA repair</keyword>
<dbReference type="InterPro" id="IPR009187">
    <property type="entry name" value="Prok_Ku"/>
</dbReference>
<keyword evidence="6" id="KW-1185">Reference proteome</keyword>
<dbReference type="Gene3D" id="2.40.290.10">
    <property type="match status" value="1"/>
</dbReference>
<feature type="region of interest" description="Disordered" evidence="3">
    <location>
        <begin position="260"/>
        <end position="315"/>
    </location>
</feature>
<evidence type="ECO:0000313" key="6">
    <source>
        <dbReference type="Proteomes" id="UP001385892"/>
    </source>
</evidence>
<keyword evidence="2" id="KW-0227">DNA damage</keyword>
<dbReference type="Pfam" id="PF02735">
    <property type="entry name" value="Ku"/>
    <property type="match status" value="1"/>
</dbReference>
<sequence length="315" mass="34785">MAARSLASLSLGFGLVSIPVRLYSATESAGTVHFNLLTKDGARVKQQYVSEKDPSVVVPRSEMVKGYEFEKDRYVLFEPAELKSLEEGGSHLIDIVSFIPEKAVDPVYYDRAYFLAPDKRGGKPYNLLKAAMLESGRCALARWVWKSKQYVVQVRAQDEGLVLQQLLYADEVRSLKDLDIEQVTPSASELKLALQLIDQISADTYEPTMFEDEEKKRILAAIDAKIEGKQVVAVEHPEDARGGAEVIDLTEMLRASLSRGVSRAVQPSKRPASPAAADEEEVVSPMARPRGAKRAPKTAKTVEEVAAPVRARARK</sequence>
<accession>A0ABU8WN75</accession>
<dbReference type="InterPro" id="IPR016194">
    <property type="entry name" value="SPOC-like_C_dom_sf"/>
</dbReference>
<comment type="similarity">
    <text evidence="2">Belongs to the prokaryotic Ku family.</text>
</comment>
<proteinExistence type="inferred from homology"/>
<dbReference type="NCBIfam" id="TIGR02772">
    <property type="entry name" value="Ku_bact"/>
    <property type="match status" value="1"/>
</dbReference>
<evidence type="ECO:0000256" key="3">
    <source>
        <dbReference type="SAM" id="MobiDB-lite"/>
    </source>
</evidence>
<dbReference type="Proteomes" id="UP001385892">
    <property type="component" value="Unassembled WGS sequence"/>
</dbReference>
<comment type="caution">
    <text evidence="5">The sequence shown here is derived from an EMBL/GenBank/DDBJ whole genome shotgun (WGS) entry which is preliminary data.</text>
</comment>
<gene>
    <name evidence="2" type="primary">ku</name>
    <name evidence="5" type="ORF">WKW82_15265</name>
</gene>
<organism evidence="5 6">
    <name type="scientific">Variovorax rhizosphaerae</name>
    <dbReference type="NCBI Taxonomy" id="1836200"/>
    <lineage>
        <taxon>Bacteria</taxon>
        <taxon>Pseudomonadati</taxon>
        <taxon>Pseudomonadota</taxon>
        <taxon>Betaproteobacteria</taxon>
        <taxon>Burkholderiales</taxon>
        <taxon>Comamonadaceae</taxon>
        <taxon>Variovorax</taxon>
    </lineage>
</organism>
<keyword evidence="2" id="KW-0233">DNA recombination</keyword>
<feature type="domain" description="Ku" evidence="4">
    <location>
        <begin position="55"/>
        <end position="183"/>
    </location>
</feature>
<comment type="subunit">
    <text evidence="2">Homodimer. Interacts with LigD.</text>
</comment>
<feature type="compositionally biased region" description="Low complexity" evidence="3">
    <location>
        <begin position="304"/>
        <end position="315"/>
    </location>
</feature>
<protein>
    <recommendedName>
        <fullName evidence="2">Non-homologous end joining protein Ku</fullName>
    </recommendedName>
</protein>
<dbReference type="SUPFAM" id="SSF100939">
    <property type="entry name" value="SPOC domain-like"/>
    <property type="match status" value="1"/>
</dbReference>
<dbReference type="HAMAP" id="MF_01875">
    <property type="entry name" value="Prokaryotic_Ku"/>
    <property type="match status" value="1"/>
</dbReference>
<dbReference type="PIRSF" id="PIRSF006493">
    <property type="entry name" value="Prok_Ku"/>
    <property type="match status" value="1"/>
</dbReference>
<dbReference type="RefSeq" id="WP_340343145.1">
    <property type="nucleotide sequence ID" value="NZ_JBBKZT010000006.1"/>
</dbReference>
<keyword evidence="1 2" id="KW-0238">DNA-binding</keyword>
<dbReference type="SMART" id="SM00559">
    <property type="entry name" value="Ku78"/>
    <property type="match status" value="1"/>
</dbReference>
<evidence type="ECO:0000256" key="2">
    <source>
        <dbReference type="HAMAP-Rule" id="MF_01875"/>
    </source>
</evidence>
<evidence type="ECO:0000313" key="5">
    <source>
        <dbReference type="EMBL" id="MEJ8848017.1"/>
    </source>
</evidence>